<dbReference type="PROSITE" id="PS51123">
    <property type="entry name" value="OMPA_2"/>
    <property type="match status" value="1"/>
</dbReference>
<dbReference type="Pfam" id="PF00691">
    <property type="entry name" value="OmpA"/>
    <property type="match status" value="1"/>
</dbReference>
<evidence type="ECO:0000256" key="3">
    <source>
        <dbReference type="ARBA" id="ARBA00023237"/>
    </source>
</evidence>
<dbReference type="InterPro" id="IPR006665">
    <property type="entry name" value="OmpA-like"/>
</dbReference>
<evidence type="ECO:0000256" key="1">
    <source>
        <dbReference type="ARBA" id="ARBA00004442"/>
    </source>
</evidence>
<proteinExistence type="predicted"/>
<keyword evidence="6" id="KW-0732">Signal</keyword>
<dbReference type="PRINTS" id="PR01021">
    <property type="entry name" value="OMPADOMAIN"/>
</dbReference>
<protein>
    <submittedName>
        <fullName evidence="8">OmpA family protein</fullName>
    </submittedName>
</protein>
<dbReference type="SUPFAM" id="SSF103088">
    <property type="entry name" value="OmpA-like"/>
    <property type="match status" value="1"/>
</dbReference>
<dbReference type="RefSeq" id="WP_380687237.1">
    <property type="nucleotide sequence ID" value="NZ_JBHRSS010000003.1"/>
</dbReference>
<feature type="signal peptide" evidence="6">
    <location>
        <begin position="1"/>
        <end position="25"/>
    </location>
</feature>
<organism evidence="8 9">
    <name type="scientific">Salinisphaera aquimarina</name>
    <dbReference type="NCBI Taxonomy" id="2094031"/>
    <lineage>
        <taxon>Bacteria</taxon>
        <taxon>Pseudomonadati</taxon>
        <taxon>Pseudomonadota</taxon>
        <taxon>Gammaproteobacteria</taxon>
        <taxon>Salinisphaerales</taxon>
        <taxon>Salinisphaeraceae</taxon>
        <taxon>Salinisphaera</taxon>
    </lineage>
</organism>
<dbReference type="InterPro" id="IPR006664">
    <property type="entry name" value="OMP_bac"/>
</dbReference>
<evidence type="ECO:0000256" key="2">
    <source>
        <dbReference type="ARBA" id="ARBA00023136"/>
    </source>
</evidence>
<evidence type="ECO:0000313" key="9">
    <source>
        <dbReference type="Proteomes" id="UP001595462"/>
    </source>
</evidence>
<dbReference type="Gene3D" id="3.30.1330.60">
    <property type="entry name" value="OmpA-like domain"/>
    <property type="match status" value="1"/>
</dbReference>
<keyword evidence="9" id="KW-1185">Reference proteome</keyword>
<feature type="region of interest" description="Disordered" evidence="5">
    <location>
        <begin position="192"/>
        <end position="215"/>
    </location>
</feature>
<reference evidence="9" key="1">
    <citation type="journal article" date="2019" name="Int. J. Syst. Evol. Microbiol.">
        <title>The Global Catalogue of Microorganisms (GCM) 10K type strain sequencing project: providing services to taxonomists for standard genome sequencing and annotation.</title>
        <authorList>
            <consortium name="The Broad Institute Genomics Platform"/>
            <consortium name="The Broad Institute Genome Sequencing Center for Infectious Disease"/>
            <person name="Wu L."/>
            <person name="Ma J."/>
        </authorList>
    </citation>
    <scope>NUCLEOTIDE SEQUENCE [LARGE SCALE GENOMIC DNA]</scope>
    <source>
        <strain evidence="9">KCTC 52640</strain>
    </source>
</reference>
<dbReference type="Proteomes" id="UP001595462">
    <property type="component" value="Unassembled WGS sequence"/>
</dbReference>
<feature type="chain" id="PRO_5046476961" evidence="6">
    <location>
        <begin position="26"/>
        <end position="226"/>
    </location>
</feature>
<dbReference type="SUPFAM" id="SSF103647">
    <property type="entry name" value="TSP type-3 repeat"/>
    <property type="match status" value="1"/>
</dbReference>
<evidence type="ECO:0000313" key="8">
    <source>
        <dbReference type="EMBL" id="MFC3103320.1"/>
    </source>
</evidence>
<evidence type="ECO:0000256" key="6">
    <source>
        <dbReference type="SAM" id="SignalP"/>
    </source>
</evidence>
<dbReference type="PANTHER" id="PTHR30329">
    <property type="entry name" value="STATOR ELEMENT OF FLAGELLAR MOTOR COMPLEX"/>
    <property type="match status" value="1"/>
</dbReference>
<comment type="subcellular location">
    <subcellularLocation>
        <location evidence="1">Cell outer membrane</location>
    </subcellularLocation>
</comment>
<dbReference type="InterPro" id="IPR036737">
    <property type="entry name" value="OmpA-like_sf"/>
</dbReference>
<name>A0ABV7EPM9_9GAMM</name>
<accession>A0ABV7EPM9</accession>
<keyword evidence="3" id="KW-0998">Cell outer membrane</keyword>
<dbReference type="InterPro" id="IPR028974">
    <property type="entry name" value="TSP_type-3_rpt"/>
</dbReference>
<sequence length="226" mass="23877">MGQFTGIWGIAAVAGAALLAAGCTATPPTKGKDSGYYVVNPDNQVYTDGKGHCWHVTDTDKTPSDYREECGDQIAVAVLDSDGDGVPDDRDQCPGTPRGTEVDATGCPIEEQAPIVLKGVTFEFDKSVLTSQAEDRLDNVINALQASPDLTFRIDGYTDSVGSDAYNQQLSQSRVDSVRSYLMNNGIASSRITATEGHGESNPVASNETAAGRAQNRRVELNVTGG</sequence>
<dbReference type="PANTHER" id="PTHR30329:SF21">
    <property type="entry name" value="LIPOPROTEIN YIAD-RELATED"/>
    <property type="match status" value="1"/>
</dbReference>
<dbReference type="InterPro" id="IPR050330">
    <property type="entry name" value="Bact_OuterMem_StrucFunc"/>
</dbReference>
<feature type="domain" description="OmpA-like" evidence="7">
    <location>
        <begin position="109"/>
        <end position="226"/>
    </location>
</feature>
<keyword evidence="2 4" id="KW-0472">Membrane</keyword>
<comment type="caution">
    <text evidence="8">The sequence shown here is derived from an EMBL/GenBank/DDBJ whole genome shotgun (WGS) entry which is preliminary data.</text>
</comment>
<gene>
    <name evidence="8" type="ORF">ACFOSU_05375</name>
</gene>
<evidence type="ECO:0000259" key="7">
    <source>
        <dbReference type="PROSITE" id="PS51123"/>
    </source>
</evidence>
<evidence type="ECO:0000256" key="5">
    <source>
        <dbReference type="SAM" id="MobiDB-lite"/>
    </source>
</evidence>
<dbReference type="EMBL" id="JBHRSS010000003">
    <property type="protein sequence ID" value="MFC3103320.1"/>
    <property type="molecule type" value="Genomic_DNA"/>
</dbReference>
<dbReference type="CDD" id="cd07185">
    <property type="entry name" value="OmpA_C-like"/>
    <property type="match status" value="1"/>
</dbReference>
<evidence type="ECO:0000256" key="4">
    <source>
        <dbReference type="PROSITE-ProRule" id="PRU00473"/>
    </source>
</evidence>